<feature type="compositionally biased region" description="Basic and acidic residues" evidence="1">
    <location>
        <begin position="155"/>
        <end position="164"/>
    </location>
</feature>
<protein>
    <submittedName>
        <fullName evidence="2">Uncharacterized protein</fullName>
    </submittedName>
</protein>
<dbReference type="AlphaFoldDB" id="A0A811MG32"/>
<dbReference type="Proteomes" id="UP000604825">
    <property type="component" value="Unassembled WGS sequence"/>
</dbReference>
<accession>A0A811MG32</accession>
<feature type="compositionally biased region" description="Low complexity" evidence="1">
    <location>
        <begin position="166"/>
        <end position="177"/>
    </location>
</feature>
<name>A0A811MG32_9POAL</name>
<evidence type="ECO:0000256" key="1">
    <source>
        <dbReference type="SAM" id="MobiDB-lite"/>
    </source>
</evidence>
<evidence type="ECO:0000313" key="3">
    <source>
        <dbReference type="Proteomes" id="UP000604825"/>
    </source>
</evidence>
<gene>
    <name evidence="2" type="ORF">NCGR_LOCUS2084</name>
</gene>
<reference evidence="2" key="1">
    <citation type="submission" date="2020-10" db="EMBL/GenBank/DDBJ databases">
        <authorList>
            <person name="Han B."/>
            <person name="Lu T."/>
            <person name="Zhao Q."/>
            <person name="Huang X."/>
            <person name="Zhao Y."/>
        </authorList>
    </citation>
    <scope>NUCLEOTIDE SEQUENCE</scope>
</reference>
<comment type="caution">
    <text evidence="2">The sequence shown here is derived from an EMBL/GenBank/DDBJ whole genome shotgun (WGS) entry which is preliminary data.</text>
</comment>
<feature type="compositionally biased region" description="Polar residues" evidence="1">
    <location>
        <begin position="182"/>
        <end position="198"/>
    </location>
</feature>
<dbReference type="EMBL" id="CAJGYO010000001">
    <property type="protein sequence ID" value="CAD6203968.1"/>
    <property type="molecule type" value="Genomic_DNA"/>
</dbReference>
<organism evidence="2 3">
    <name type="scientific">Miscanthus lutarioriparius</name>
    <dbReference type="NCBI Taxonomy" id="422564"/>
    <lineage>
        <taxon>Eukaryota</taxon>
        <taxon>Viridiplantae</taxon>
        <taxon>Streptophyta</taxon>
        <taxon>Embryophyta</taxon>
        <taxon>Tracheophyta</taxon>
        <taxon>Spermatophyta</taxon>
        <taxon>Magnoliopsida</taxon>
        <taxon>Liliopsida</taxon>
        <taxon>Poales</taxon>
        <taxon>Poaceae</taxon>
        <taxon>PACMAD clade</taxon>
        <taxon>Panicoideae</taxon>
        <taxon>Andropogonodae</taxon>
        <taxon>Andropogoneae</taxon>
        <taxon>Saccharinae</taxon>
        <taxon>Miscanthus</taxon>
    </lineage>
</organism>
<sequence>MEAGALCSKWLVPSVVEGSGGGGAGSMVREGGAVHAAHWAGGGSGRTEEVWVGIETMTALFPSYDEDQDVQSRMLILVDIETGENLAIPKELWIAHHLAEQKFADSRQRSAIIAEINYLMSEYKKEQRSANPSMPSTWDSQQPTKHKKRKRKRKKEEQEHHEEAQDNQQQQEQNENKLIQGKQHQLHQQENKAQVTEQQHMKPPGPATDTCCSSGSECGSDPILWASTLRCYAWSSELPCPARLAYSSRKTIRTAIQITSVYGSAI</sequence>
<feature type="compositionally biased region" description="Basic residues" evidence="1">
    <location>
        <begin position="144"/>
        <end position="154"/>
    </location>
</feature>
<feature type="region of interest" description="Disordered" evidence="1">
    <location>
        <begin position="126"/>
        <end position="208"/>
    </location>
</feature>
<proteinExistence type="predicted"/>
<feature type="compositionally biased region" description="Polar residues" evidence="1">
    <location>
        <begin position="129"/>
        <end position="143"/>
    </location>
</feature>
<keyword evidence="3" id="KW-1185">Reference proteome</keyword>
<evidence type="ECO:0000313" key="2">
    <source>
        <dbReference type="EMBL" id="CAD6203968.1"/>
    </source>
</evidence>